<reference evidence="1" key="1">
    <citation type="journal article" date="2017" name="Science">
        <title>Giant viruses with an expanded complement of translation system components.</title>
        <authorList>
            <person name="Schulz F."/>
            <person name="Yutin N."/>
            <person name="Ivanova N.N."/>
            <person name="Ortega D.R."/>
            <person name="Lee T.K."/>
            <person name="Vierheilig J."/>
            <person name="Daims H."/>
            <person name="Horn M."/>
            <person name="Wagner M."/>
            <person name="Jensen G.J."/>
            <person name="Kyrpides N.C."/>
            <person name="Koonin E.V."/>
            <person name="Woyke T."/>
        </authorList>
    </citation>
    <scope>NUCLEOTIDE SEQUENCE</scope>
    <source>
        <strain evidence="1">CTV1</strain>
    </source>
</reference>
<gene>
    <name evidence="1" type="ORF">Catovirus_2_136</name>
</gene>
<sequence length="71" mass="8459">MEQQDHNNIKISFDKIKMVNIDNGRKFVDKNLLKSYETNKNMFKTKPIILRPVTEADKYLNNLLIETFNKN</sequence>
<protein>
    <submittedName>
        <fullName evidence="1">Uncharacterized protein</fullName>
    </submittedName>
</protein>
<name>A0A1V0SBT9_9VIRU</name>
<organism evidence="1">
    <name type="scientific">Catovirus CTV1</name>
    <dbReference type="NCBI Taxonomy" id="1977631"/>
    <lineage>
        <taxon>Viruses</taxon>
        <taxon>Varidnaviria</taxon>
        <taxon>Bamfordvirae</taxon>
        <taxon>Nucleocytoviricota</taxon>
        <taxon>Megaviricetes</taxon>
        <taxon>Imitervirales</taxon>
        <taxon>Mimiviridae</taxon>
        <taxon>Klosneuvirinae</taxon>
        <taxon>Catovirus</taxon>
    </lineage>
</organism>
<proteinExistence type="predicted"/>
<evidence type="ECO:0000313" key="1">
    <source>
        <dbReference type="EMBL" id="ARF09187.1"/>
    </source>
</evidence>
<accession>A0A1V0SBT9</accession>
<dbReference type="EMBL" id="KY684084">
    <property type="protein sequence ID" value="ARF09187.1"/>
    <property type="molecule type" value="Genomic_DNA"/>
</dbReference>